<accession>A0A644T5R7</accession>
<dbReference type="EMBL" id="VSSQ01000017">
    <property type="protein sequence ID" value="MPL62190.1"/>
    <property type="molecule type" value="Genomic_DNA"/>
</dbReference>
<gene>
    <name evidence="2" type="ORF">SDC9_07795</name>
</gene>
<dbReference type="GO" id="GO:0003824">
    <property type="term" value="F:catalytic activity"/>
    <property type="evidence" value="ECO:0007669"/>
    <property type="project" value="InterPro"/>
</dbReference>
<evidence type="ECO:0000313" key="2">
    <source>
        <dbReference type="EMBL" id="MPL62190.1"/>
    </source>
</evidence>
<name>A0A644T5R7_9ZZZZ</name>
<comment type="caution">
    <text evidence="2">The sequence shown here is derived from an EMBL/GenBank/DDBJ whole genome shotgun (WGS) entry which is preliminary data.</text>
</comment>
<reference evidence="2" key="1">
    <citation type="submission" date="2019-08" db="EMBL/GenBank/DDBJ databases">
        <authorList>
            <person name="Kucharzyk K."/>
            <person name="Murdoch R.W."/>
            <person name="Higgins S."/>
            <person name="Loffler F."/>
        </authorList>
    </citation>
    <scope>NUCLEOTIDE SEQUENCE</scope>
</reference>
<dbReference type="Gene3D" id="3.30.428.10">
    <property type="entry name" value="HIT-like"/>
    <property type="match status" value="1"/>
</dbReference>
<sequence length="128" mass="14783">MSSVFTKIINREIPSDILFEDEKYIVILDINPIRDGHVLVIPKKETDYIFDLTEEEYVELMSVSKKIAELLTEKLKGKLHFSKVAMIVEGLQVPHVHVHLVPLIDDISLTIEKENKLSLEEVKEILFN</sequence>
<dbReference type="PROSITE" id="PS51084">
    <property type="entry name" value="HIT_2"/>
    <property type="match status" value="1"/>
</dbReference>
<dbReference type="InterPro" id="IPR011146">
    <property type="entry name" value="HIT-like"/>
</dbReference>
<dbReference type="InterPro" id="IPR036265">
    <property type="entry name" value="HIT-like_sf"/>
</dbReference>
<dbReference type="PANTHER" id="PTHR46648:SF1">
    <property type="entry name" value="ADENOSINE 5'-MONOPHOSPHORAMIDASE HNT1"/>
    <property type="match status" value="1"/>
</dbReference>
<dbReference type="Pfam" id="PF01230">
    <property type="entry name" value="HIT"/>
    <property type="match status" value="1"/>
</dbReference>
<evidence type="ECO:0000259" key="1">
    <source>
        <dbReference type="PROSITE" id="PS51084"/>
    </source>
</evidence>
<dbReference type="InterPro" id="IPR001310">
    <property type="entry name" value="Histidine_triad_HIT"/>
</dbReference>
<dbReference type="GO" id="GO:0009117">
    <property type="term" value="P:nucleotide metabolic process"/>
    <property type="evidence" value="ECO:0007669"/>
    <property type="project" value="TreeGrafter"/>
</dbReference>
<protein>
    <recommendedName>
        <fullName evidence="1">HIT domain-containing protein</fullName>
    </recommendedName>
</protein>
<proteinExistence type="predicted"/>
<dbReference type="SUPFAM" id="SSF54197">
    <property type="entry name" value="HIT-like"/>
    <property type="match status" value="1"/>
</dbReference>
<dbReference type="PANTHER" id="PTHR46648">
    <property type="entry name" value="HIT FAMILY PROTEIN 1"/>
    <property type="match status" value="1"/>
</dbReference>
<dbReference type="PRINTS" id="PR00332">
    <property type="entry name" value="HISTRIAD"/>
</dbReference>
<organism evidence="2">
    <name type="scientific">bioreactor metagenome</name>
    <dbReference type="NCBI Taxonomy" id="1076179"/>
    <lineage>
        <taxon>unclassified sequences</taxon>
        <taxon>metagenomes</taxon>
        <taxon>ecological metagenomes</taxon>
    </lineage>
</organism>
<dbReference type="AlphaFoldDB" id="A0A644T5R7"/>
<feature type="domain" description="HIT" evidence="1">
    <location>
        <begin position="4"/>
        <end position="109"/>
    </location>
</feature>